<keyword evidence="2" id="KW-0479">Metal-binding</keyword>
<proteinExistence type="inferred from homology"/>
<dbReference type="Gene3D" id="1.10.630.10">
    <property type="entry name" value="Cytochrome P450"/>
    <property type="match status" value="1"/>
</dbReference>
<dbReference type="InterPro" id="IPR017972">
    <property type="entry name" value="Cyt_P450_CS"/>
</dbReference>
<dbReference type="PROSITE" id="PS51118">
    <property type="entry name" value="HTH_HXLR"/>
    <property type="match status" value="1"/>
</dbReference>
<dbReference type="CDD" id="cd11033">
    <property type="entry name" value="CYP142-like"/>
    <property type="match status" value="1"/>
</dbReference>
<keyword evidence="6" id="KW-1185">Reference proteome</keyword>
<dbReference type="SUPFAM" id="SSF48264">
    <property type="entry name" value="Cytochrome P450"/>
    <property type="match status" value="1"/>
</dbReference>
<dbReference type="EMBL" id="JAWJZF010000441">
    <property type="protein sequence ID" value="MDX2295514.1"/>
    <property type="molecule type" value="Genomic_DNA"/>
</dbReference>
<keyword evidence="2" id="KW-0503">Monooxygenase</keyword>
<accession>A0ABU4KCM5</accession>
<comment type="caution">
    <text evidence="5">The sequence shown here is derived from an EMBL/GenBank/DDBJ whole genome shotgun (WGS) entry which is preliminary data.</text>
</comment>
<dbReference type="InterPro" id="IPR036388">
    <property type="entry name" value="WH-like_DNA-bd_sf"/>
</dbReference>
<organism evidence="5 6">
    <name type="scientific">Streptomyces roseolus</name>
    <dbReference type="NCBI Taxonomy" id="67358"/>
    <lineage>
        <taxon>Bacteria</taxon>
        <taxon>Bacillati</taxon>
        <taxon>Actinomycetota</taxon>
        <taxon>Actinomycetes</taxon>
        <taxon>Kitasatosporales</taxon>
        <taxon>Streptomycetaceae</taxon>
        <taxon>Streptomyces</taxon>
    </lineage>
</organism>
<feature type="compositionally biased region" description="Low complexity" evidence="3">
    <location>
        <begin position="158"/>
        <end position="170"/>
    </location>
</feature>
<gene>
    <name evidence="5" type="ORF">R2363_25505</name>
</gene>
<keyword evidence="2" id="KW-0560">Oxidoreductase</keyword>
<dbReference type="Pfam" id="PF00067">
    <property type="entry name" value="p450"/>
    <property type="match status" value="1"/>
</dbReference>
<dbReference type="PROSITE" id="PS00086">
    <property type="entry name" value="CYTOCHROME_P450"/>
    <property type="match status" value="1"/>
</dbReference>
<feature type="domain" description="HTH hxlR-type" evidence="4">
    <location>
        <begin position="9"/>
        <end position="113"/>
    </location>
</feature>
<feature type="compositionally biased region" description="Low complexity" evidence="3">
    <location>
        <begin position="180"/>
        <end position="189"/>
    </location>
</feature>
<comment type="similarity">
    <text evidence="1 2">Belongs to the cytochrome P450 family.</text>
</comment>
<protein>
    <submittedName>
        <fullName evidence="5">Cytochrome P450</fullName>
    </submittedName>
</protein>
<sequence length="599" mass="65056">MTQARIPDCPLARTVEVVGSWWTLEILHVVLGGHTRFSAIRRDLETPADVLADRIAALTAKGLLEVDDTADGAADGAAEPGDPAYRATDLGRSLRPLLLVMAAFGNHRLAPEDRSLILVDEETGREVDPVVVARATGRRVATAGFVFARGPTAGEQIAPRYPAAPAGRRPPAARPPPGRAPGLLRGAPPSGKEPSDMSRTDLGTPSLDLTDPAAFVDNDVHAYWRDVRARNPVHWHEATERNPGFWVVSRYADVQPLYTDEALGSARGNVLDVVLRGDDSAGGSMVAVTDPPRHRPLRNLLFSSFTPRVLGEVVEEVGRRTDALVASVVGRGTFDFAAEIADRIPMNTICDLLSVPAADREELLRWNKKALSSVDAAYDEVDAIAARNEIVLYFMDLAQERRARPGDDVISLLAAAEVQGRPLTLEELAVNCYSLILGGDETSRVSAISGVLALIDHPDQWRALRTGEVSVESAVEEVLRWSTPSFHVARTALRDLEIAGNAVRAGDIVTLWTVSANNDETVFDEPRRFTLSRSPNKHLSFGHGPHYCLGAFLARAELRTLLTALVAQVGRMELCGSPRPIYSNFLNGYDDLPVRFEGR</sequence>
<dbReference type="Proteomes" id="UP001278571">
    <property type="component" value="Unassembled WGS sequence"/>
</dbReference>
<dbReference type="SUPFAM" id="SSF46785">
    <property type="entry name" value="Winged helix' DNA-binding domain"/>
    <property type="match status" value="1"/>
</dbReference>
<dbReference type="InterPro" id="IPR036390">
    <property type="entry name" value="WH_DNA-bd_sf"/>
</dbReference>
<dbReference type="InterPro" id="IPR002397">
    <property type="entry name" value="Cyt_P450_B"/>
</dbReference>
<evidence type="ECO:0000313" key="6">
    <source>
        <dbReference type="Proteomes" id="UP001278571"/>
    </source>
</evidence>
<dbReference type="Gene3D" id="1.10.10.10">
    <property type="entry name" value="Winged helix-like DNA-binding domain superfamily/Winged helix DNA-binding domain"/>
    <property type="match status" value="1"/>
</dbReference>
<dbReference type="InterPro" id="IPR036396">
    <property type="entry name" value="Cyt_P450_sf"/>
</dbReference>
<dbReference type="InterPro" id="IPR001128">
    <property type="entry name" value="Cyt_P450"/>
</dbReference>
<dbReference type="PANTHER" id="PTHR46696">
    <property type="entry name" value="P450, PUTATIVE (EUROFUNG)-RELATED"/>
    <property type="match status" value="1"/>
</dbReference>
<dbReference type="InterPro" id="IPR002577">
    <property type="entry name" value="HTH_HxlR"/>
</dbReference>
<dbReference type="Pfam" id="PF01638">
    <property type="entry name" value="HxlR"/>
    <property type="match status" value="1"/>
</dbReference>
<dbReference type="PRINTS" id="PR00359">
    <property type="entry name" value="BP450"/>
</dbReference>
<evidence type="ECO:0000256" key="2">
    <source>
        <dbReference type="RuleBase" id="RU000461"/>
    </source>
</evidence>
<dbReference type="RefSeq" id="WP_319011712.1">
    <property type="nucleotide sequence ID" value="NZ_JAWJZF010000441.1"/>
</dbReference>
<name>A0ABU4KCM5_9ACTN</name>
<dbReference type="PANTHER" id="PTHR46696:SF4">
    <property type="entry name" value="BIOTIN BIOSYNTHESIS CYTOCHROME P450"/>
    <property type="match status" value="1"/>
</dbReference>
<keyword evidence="2" id="KW-0408">Iron</keyword>
<evidence type="ECO:0000256" key="3">
    <source>
        <dbReference type="SAM" id="MobiDB-lite"/>
    </source>
</evidence>
<evidence type="ECO:0000256" key="1">
    <source>
        <dbReference type="ARBA" id="ARBA00010617"/>
    </source>
</evidence>
<keyword evidence="2" id="KW-0349">Heme</keyword>
<reference evidence="5 6" key="1">
    <citation type="submission" date="2023-10" db="EMBL/GenBank/DDBJ databases">
        <authorList>
            <person name="Wang X.X."/>
        </authorList>
    </citation>
    <scope>NUCLEOTIDE SEQUENCE [LARGE SCALE GENOMIC DNA]</scope>
    <source>
        <strain evidence="5 6">NBRC 12816</strain>
    </source>
</reference>
<feature type="region of interest" description="Disordered" evidence="3">
    <location>
        <begin position="156"/>
        <end position="211"/>
    </location>
</feature>
<evidence type="ECO:0000313" key="5">
    <source>
        <dbReference type="EMBL" id="MDX2295514.1"/>
    </source>
</evidence>
<evidence type="ECO:0000259" key="4">
    <source>
        <dbReference type="PROSITE" id="PS51118"/>
    </source>
</evidence>